<dbReference type="EnsemblPlants" id="PNT76539">
    <property type="protein sequence ID" value="PNT76539"/>
    <property type="gene ID" value="BRADI_1g49281v3"/>
</dbReference>
<accession>A0A2K2DQI3</accession>
<reference evidence="3" key="3">
    <citation type="submission" date="2018-08" db="UniProtKB">
        <authorList>
            <consortium name="EnsemblPlants"/>
        </authorList>
    </citation>
    <scope>IDENTIFICATION</scope>
    <source>
        <strain evidence="3">cv. Bd21</strain>
    </source>
</reference>
<evidence type="ECO:0000313" key="3">
    <source>
        <dbReference type="EnsemblPlants" id="PNT76539"/>
    </source>
</evidence>
<keyword evidence="1" id="KW-0812">Transmembrane</keyword>
<evidence type="ECO:0000313" key="4">
    <source>
        <dbReference type="Proteomes" id="UP000008810"/>
    </source>
</evidence>
<evidence type="ECO:0000256" key="1">
    <source>
        <dbReference type="SAM" id="Phobius"/>
    </source>
</evidence>
<evidence type="ECO:0000313" key="2">
    <source>
        <dbReference type="EMBL" id="PNT76539.1"/>
    </source>
</evidence>
<sequence length="98" mass="11243">MSSHRGLNRTLSSFAIMGFSCSLLQVNLLHALERHILKCQRIDHVMELVHHSPINSLITLVSRIIDQIKISVQQPGKLHRGTDIQEFKKEPFHKAIVR</sequence>
<dbReference type="InParanoid" id="A0A2K2DQI3"/>
<dbReference type="EMBL" id="CM000880">
    <property type="protein sequence ID" value="PNT76539.1"/>
    <property type="molecule type" value="Genomic_DNA"/>
</dbReference>
<proteinExistence type="predicted"/>
<name>A0A2K2DQI3_BRADI</name>
<keyword evidence="1" id="KW-0472">Membrane</keyword>
<keyword evidence="1" id="KW-1133">Transmembrane helix</keyword>
<organism evidence="2">
    <name type="scientific">Brachypodium distachyon</name>
    <name type="common">Purple false brome</name>
    <name type="synonym">Trachynia distachya</name>
    <dbReference type="NCBI Taxonomy" id="15368"/>
    <lineage>
        <taxon>Eukaryota</taxon>
        <taxon>Viridiplantae</taxon>
        <taxon>Streptophyta</taxon>
        <taxon>Embryophyta</taxon>
        <taxon>Tracheophyta</taxon>
        <taxon>Spermatophyta</taxon>
        <taxon>Magnoliopsida</taxon>
        <taxon>Liliopsida</taxon>
        <taxon>Poales</taxon>
        <taxon>Poaceae</taxon>
        <taxon>BOP clade</taxon>
        <taxon>Pooideae</taxon>
        <taxon>Stipodae</taxon>
        <taxon>Brachypodieae</taxon>
        <taxon>Brachypodium</taxon>
    </lineage>
</organism>
<keyword evidence="4" id="KW-1185">Reference proteome</keyword>
<dbReference type="Proteomes" id="UP000008810">
    <property type="component" value="Chromosome 1"/>
</dbReference>
<dbReference type="AlphaFoldDB" id="A0A2K2DQI3"/>
<dbReference type="PROSITE" id="PS51257">
    <property type="entry name" value="PROKAR_LIPOPROTEIN"/>
    <property type="match status" value="1"/>
</dbReference>
<feature type="transmembrane region" description="Helical" evidence="1">
    <location>
        <begin position="12"/>
        <end position="32"/>
    </location>
</feature>
<protein>
    <submittedName>
        <fullName evidence="2 3">Uncharacterized protein</fullName>
    </submittedName>
</protein>
<reference evidence="2" key="2">
    <citation type="submission" date="2017-06" db="EMBL/GenBank/DDBJ databases">
        <title>WGS assembly of Brachypodium distachyon.</title>
        <authorList>
            <consortium name="The International Brachypodium Initiative"/>
            <person name="Lucas S."/>
            <person name="Harmon-Smith M."/>
            <person name="Lail K."/>
            <person name="Tice H."/>
            <person name="Grimwood J."/>
            <person name="Bruce D."/>
            <person name="Barry K."/>
            <person name="Shu S."/>
            <person name="Lindquist E."/>
            <person name="Wang M."/>
            <person name="Pitluck S."/>
            <person name="Vogel J.P."/>
            <person name="Garvin D.F."/>
            <person name="Mockler T.C."/>
            <person name="Schmutz J."/>
            <person name="Rokhsar D."/>
            <person name="Bevan M.W."/>
        </authorList>
    </citation>
    <scope>NUCLEOTIDE SEQUENCE</scope>
    <source>
        <strain evidence="2">Bd21</strain>
    </source>
</reference>
<dbReference type="Gramene" id="PNT76539">
    <property type="protein sequence ID" value="PNT76539"/>
    <property type="gene ID" value="BRADI_1g49281v3"/>
</dbReference>
<reference evidence="2 3" key="1">
    <citation type="journal article" date="2010" name="Nature">
        <title>Genome sequencing and analysis of the model grass Brachypodium distachyon.</title>
        <authorList>
            <consortium name="International Brachypodium Initiative"/>
        </authorList>
    </citation>
    <scope>NUCLEOTIDE SEQUENCE [LARGE SCALE GENOMIC DNA]</scope>
    <source>
        <strain evidence="2 3">Bd21</strain>
    </source>
</reference>
<gene>
    <name evidence="2" type="ORF">BRADI_1g49281v3</name>
</gene>